<dbReference type="EMBL" id="BAABGT010000072">
    <property type="protein sequence ID" value="GAA4552393.1"/>
    <property type="molecule type" value="Genomic_DNA"/>
</dbReference>
<dbReference type="InterPro" id="IPR038765">
    <property type="entry name" value="Papain-like_cys_pep_sf"/>
</dbReference>
<keyword evidence="3" id="KW-1185">Reference proteome</keyword>
<comment type="caution">
    <text evidence="2">The sequence shown here is derived from an EMBL/GenBank/DDBJ whole genome shotgun (WGS) entry which is preliminary data.</text>
</comment>
<evidence type="ECO:0000313" key="2">
    <source>
        <dbReference type="EMBL" id="GAA4552393.1"/>
    </source>
</evidence>
<feature type="domain" description="Transglutaminase-like" evidence="1">
    <location>
        <begin position="152"/>
        <end position="212"/>
    </location>
</feature>
<gene>
    <name evidence="2" type="ORF">GCM10023175_46090</name>
</gene>
<sequence length="267" mass="29102">MRRDVTARLQLSVTEPALFALQIAVAQGATAERLTLTLDDTVLPAPPQFDAGYGGRTQLLECDPGTLVIEYVAQVDGRRATPEPPSSPEMDQLVMLRPSRYCPSDRLLSTASREFGGIEGTDARITAVRNWVHDRLLYISGSSKPTDDAVDTLLLGEGVCRDYAHLVVTLLRAQDIPARLVAVYAPGLFPMDFHAVVEAWNGSVWRLVDATGLAPRESMLRICTGRDAADTAFLTTHRGTVELTSMQVMAIVDDLPREDLDAEVVLA</sequence>
<evidence type="ECO:0000313" key="3">
    <source>
        <dbReference type="Proteomes" id="UP001501598"/>
    </source>
</evidence>
<accession>A0ABP8RXX0</accession>
<dbReference type="Proteomes" id="UP001501598">
    <property type="component" value="Unassembled WGS sequence"/>
</dbReference>
<dbReference type="SMART" id="SM00460">
    <property type="entry name" value="TGc"/>
    <property type="match status" value="1"/>
</dbReference>
<dbReference type="PANTHER" id="PTHR33490">
    <property type="entry name" value="BLR5614 PROTEIN-RELATED"/>
    <property type="match status" value="1"/>
</dbReference>
<dbReference type="Gene3D" id="3.10.620.30">
    <property type="match status" value="1"/>
</dbReference>
<evidence type="ECO:0000259" key="1">
    <source>
        <dbReference type="SMART" id="SM00460"/>
    </source>
</evidence>
<dbReference type="InterPro" id="IPR002931">
    <property type="entry name" value="Transglutaminase-like"/>
</dbReference>
<proteinExistence type="predicted"/>
<reference evidence="3" key="1">
    <citation type="journal article" date="2019" name="Int. J. Syst. Evol. Microbiol.">
        <title>The Global Catalogue of Microorganisms (GCM) 10K type strain sequencing project: providing services to taxonomists for standard genome sequencing and annotation.</title>
        <authorList>
            <consortium name="The Broad Institute Genomics Platform"/>
            <consortium name="The Broad Institute Genome Sequencing Center for Infectious Disease"/>
            <person name="Wu L."/>
            <person name="Ma J."/>
        </authorList>
    </citation>
    <scope>NUCLEOTIDE SEQUENCE [LARGE SCALE GENOMIC DNA]</scope>
    <source>
        <strain evidence="3">JCM 17906</strain>
    </source>
</reference>
<dbReference type="SUPFAM" id="SSF54001">
    <property type="entry name" value="Cysteine proteinases"/>
    <property type="match status" value="1"/>
</dbReference>
<dbReference type="PANTHER" id="PTHR33490:SF12">
    <property type="entry name" value="BLL5557 PROTEIN"/>
    <property type="match status" value="1"/>
</dbReference>
<name>A0ABP8RXX0_9PSEU</name>
<dbReference type="Gene3D" id="2.60.40.2250">
    <property type="match status" value="1"/>
</dbReference>
<protein>
    <submittedName>
        <fullName evidence="2">Transglutaminase family protein</fullName>
    </submittedName>
</protein>
<dbReference type="Pfam" id="PF01841">
    <property type="entry name" value="Transglut_core"/>
    <property type="match status" value="1"/>
</dbReference>
<organism evidence="2 3">
    <name type="scientific">Pseudonocardia xishanensis</name>
    <dbReference type="NCBI Taxonomy" id="630995"/>
    <lineage>
        <taxon>Bacteria</taxon>
        <taxon>Bacillati</taxon>
        <taxon>Actinomycetota</taxon>
        <taxon>Actinomycetes</taxon>
        <taxon>Pseudonocardiales</taxon>
        <taxon>Pseudonocardiaceae</taxon>
        <taxon>Pseudonocardia</taxon>
    </lineage>
</organism>
<dbReference type="RefSeq" id="WP_345422276.1">
    <property type="nucleotide sequence ID" value="NZ_BAABGT010000072.1"/>
</dbReference>